<dbReference type="PANTHER" id="PTHR22760:SF2">
    <property type="entry name" value="ALPHA-1,2-MANNOSYLTRANSFERASE ALG9"/>
    <property type="match status" value="1"/>
</dbReference>
<evidence type="ECO:0000256" key="5">
    <source>
        <dbReference type="ARBA" id="ARBA00022679"/>
    </source>
</evidence>
<feature type="transmembrane region" description="Helical" evidence="10">
    <location>
        <begin position="301"/>
        <end position="321"/>
    </location>
</feature>
<evidence type="ECO:0000313" key="13">
    <source>
        <dbReference type="Proteomes" id="UP000499080"/>
    </source>
</evidence>
<feature type="transmembrane region" description="Helical" evidence="10">
    <location>
        <begin position="358"/>
        <end position="377"/>
    </location>
</feature>
<comment type="subcellular location">
    <subcellularLocation>
        <location evidence="1 10">Endoplasmic reticulum membrane</location>
        <topology evidence="1 10">Multi-pass membrane protein</topology>
    </subcellularLocation>
</comment>
<keyword evidence="8 10" id="KW-1133">Transmembrane helix</keyword>
<comment type="pathway">
    <text evidence="2">Protein modification; protein glycosylation.</text>
</comment>
<feature type="transmembrane region" description="Helical" evidence="10">
    <location>
        <begin position="125"/>
        <end position="144"/>
    </location>
</feature>
<keyword evidence="9 10" id="KW-0472">Membrane</keyword>
<keyword evidence="5 12" id="KW-0808">Transferase</keyword>
<accession>A0A4Y2IJ81</accession>
<dbReference type="Pfam" id="PF03901">
    <property type="entry name" value="Glyco_transf_22"/>
    <property type="match status" value="1"/>
</dbReference>
<feature type="transmembrane region" description="Helical" evidence="10">
    <location>
        <begin position="101"/>
        <end position="119"/>
    </location>
</feature>
<dbReference type="EC" id="2.4.1.-" evidence="10"/>
<keyword evidence="4 10" id="KW-0328">Glycosyltransferase</keyword>
<keyword evidence="7 10" id="KW-0256">Endoplasmic reticulum</keyword>
<evidence type="ECO:0000313" key="12">
    <source>
        <dbReference type="EMBL" id="GBM77329.1"/>
    </source>
</evidence>
<evidence type="ECO:0000256" key="11">
    <source>
        <dbReference type="SAM" id="MobiDB-lite"/>
    </source>
</evidence>
<dbReference type="GO" id="GO:0005789">
    <property type="term" value="C:endoplasmic reticulum membrane"/>
    <property type="evidence" value="ECO:0007669"/>
    <property type="project" value="UniProtKB-SubCell"/>
</dbReference>
<evidence type="ECO:0000256" key="3">
    <source>
        <dbReference type="ARBA" id="ARBA00007063"/>
    </source>
</evidence>
<evidence type="ECO:0000256" key="10">
    <source>
        <dbReference type="RuleBase" id="RU363075"/>
    </source>
</evidence>
<proteinExistence type="inferred from homology"/>
<dbReference type="Proteomes" id="UP000499080">
    <property type="component" value="Unassembled WGS sequence"/>
</dbReference>
<feature type="transmembrane region" description="Helical" evidence="10">
    <location>
        <begin position="333"/>
        <end position="352"/>
    </location>
</feature>
<feature type="transmembrane region" description="Helical" evidence="10">
    <location>
        <begin position="201"/>
        <end position="226"/>
    </location>
</feature>
<evidence type="ECO:0000256" key="1">
    <source>
        <dbReference type="ARBA" id="ARBA00004477"/>
    </source>
</evidence>
<dbReference type="InterPro" id="IPR005599">
    <property type="entry name" value="GPI_mannosylTrfase"/>
</dbReference>
<name>A0A4Y2IJ81_ARAVE</name>
<dbReference type="UniPathway" id="UPA00378"/>
<dbReference type="OrthoDB" id="497541at2759"/>
<evidence type="ECO:0000256" key="8">
    <source>
        <dbReference type="ARBA" id="ARBA00022989"/>
    </source>
</evidence>
<comment type="caution">
    <text evidence="12">The sequence shown here is derived from an EMBL/GenBank/DDBJ whole genome shotgun (WGS) entry which is preliminary data.</text>
</comment>
<evidence type="ECO:0000256" key="2">
    <source>
        <dbReference type="ARBA" id="ARBA00004922"/>
    </source>
</evidence>
<dbReference type="GO" id="GO:0000026">
    <property type="term" value="F:alpha-1,2-mannosyltransferase activity"/>
    <property type="evidence" value="ECO:0007669"/>
    <property type="project" value="TreeGrafter"/>
</dbReference>
<feature type="transmembrane region" description="Helical" evidence="10">
    <location>
        <begin position="238"/>
        <end position="256"/>
    </location>
</feature>
<keyword evidence="13" id="KW-1185">Reference proteome</keyword>
<feature type="transmembrane region" description="Helical" evidence="10">
    <location>
        <begin position="156"/>
        <end position="178"/>
    </location>
</feature>
<evidence type="ECO:0000256" key="4">
    <source>
        <dbReference type="ARBA" id="ARBA00022676"/>
    </source>
</evidence>
<reference evidence="12 13" key="1">
    <citation type="journal article" date="2019" name="Sci. Rep.">
        <title>Orb-weaving spider Araneus ventricosus genome elucidates the spidroin gene catalogue.</title>
        <authorList>
            <person name="Kono N."/>
            <person name="Nakamura H."/>
            <person name="Ohtoshi R."/>
            <person name="Moran D.A.P."/>
            <person name="Shinohara A."/>
            <person name="Yoshida Y."/>
            <person name="Fujiwara M."/>
            <person name="Mori M."/>
            <person name="Tomita M."/>
            <person name="Arakawa K."/>
        </authorList>
    </citation>
    <scope>NUCLEOTIDE SEQUENCE [LARGE SCALE GENOMIC DNA]</scope>
</reference>
<feature type="compositionally biased region" description="Polar residues" evidence="11">
    <location>
        <begin position="21"/>
        <end position="32"/>
    </location>
</feature>
<gene>
    <name evidence="12" type="primary">ALG9</name>
    <name evidence="12" type="ORF">AVEN_38973_1</name>
</gene>
<dbReference type="AlphaFoldDB" id="A0A4Y2IJ81"/>
<dbReference type="PANTHER" id="PTHR22760">
    <property type="entry name" value="GLYCOSYLTRANSFERASE"/>
    <property type="match status" value="1"/>
</dbReference>
<evidence type="ECO:0000256" key="7">
    <source>
        <dbReference type="ARBA" id="ARBA00022824"/>
    </source>
</evidence>
<dbReference type="EMBL" id="BGPR01002683">
    <property type="protein sequence ID" value="GBM77329.1"/>
    <property type="molecule type" value="Genomic_DNA"/>
</dbReference>
<sequence length="634" mass="73328">MPPRSRQHAKSKRESAKEMKTTSVEPSSVSVNTDSKVNLPWTPSVYTAIKILLSARLCAAVWSNISDCDEVYNYWEPMHFLLHGKGFQTWEYSPLYAIRSYAYLWLHAVPCYIYGTLLQSNKILVFYYLRCLFAFCCALCELYFYRSVCRHFGSNIGRLMLTFLTLSSGMFISSTAFLPSSFSMYLSSIALAAWFLQKYEIAVFATAVSTLVGWPFAVILGLPIAYDMIILKKKLLHFIKWSFISLFLITIPLVFVDSRHFGKLVFAPLNIVLYNVFTSHGPDLYGTEPCTFYLLNGFLNFNIVFLAALIAIPAMLLLRALEETPKKISKSPPFYLCLAPMYLWMIVFFPLAHKEERFLFPIYPMICLAGAFTVDTVQKIFHHLFARRKFIDYLDSTSWISISFCAMFCIVSLSRTVILYKGYHAPIETFMELGKFSLDENLHPLPPEYPVNVCMGKEWYRFPSSFFLPDNWNLKFLKSEFKGQLPKPYSDLPNATQIIPADMNDLNLEEPSRYVDIKSCDYIVDSDYPNYSSLEPRYSKDPNWNITYSIPFLDTQRSHPLLRAFYIPYFTDYYCDFSKITRQSLWHSPQTDPTDSDVRWDETSASGTPGKKPRAYPRAPLSRKVQRRHDDEIA</sequence>
<feature type="compositionally biased region" description="Basic residues" evidence="11">
    <location>
        <begin position="1"/>
        <end position="11"/>
    </location>
</feature>
<evidence type="ECO:0000256" key="6">
    <source>
        <dbReference type="ARBA" id="ARBA00022692"/>
    </source>
</evidence>
<feature type="region of interest" description="Disordered" evidence="11">
    <location>
        <begin position="586"/>
        <end position="634"/>
    </location>
</feature>
<protein>
    <recommendedName>
        <fullName evidence="10">Mannosyltransferase</fullName>
        <ecNumber evidence="10">2.4.1.-</ecNumber>
    </recommendedName>
</protein>
<evidence type="ECO:0000256" key="9">
    <source>
        <dbReference type="ARBA" id="ARBA00023136"/>
    </source>
</evidence>
<feature type="transmembrane region" description="Helical" evidence="10">
    <location>
        <begin position="398"/>
        <end position="420"/>
    </location>
</feature>
<organism evidence="12 13">
    <name type="scientific">Araneus ventricosus</name>
    <name type="common">Orbweaver spider</name>
    <name type="synonym">Epeira ventricosa</name>
    <dbReference type="NCBI Taxonomy" id="182803"/>
    <lineage>
        <taxon>Eukaryota</taxon>
        <taxon>Metazoa</taxon>
        <taxon>Ecdysozoa</taxon>
        <taxon>Arthropoda</taxon>
        <taxon>Chelicerata</taxon>
        <taxon>Arachnida</taxon>
        <taxon>Araneae</taxon>
        <taxon>Araneomorphae</taxon>
        <taxon>Entelegynae</taxon>
        <taxon>Araneoidea</taxon>
        <taxon>Araneidae</taxon>
        <taxon>Araneus</taxon>
    </lineage>
</organism>
<comment type="similarity">
    <text evidence="3 10">Belongs to the glycosyltransferase 22 family.</text>
</comment>
<dbReference type="GO" id="GO:0006487">
    <property type="term" value="P:protein N-linked glycosylation"/>
    <property type="evidence" value="ECO:0007669"/>
    <property type="project" value="TreeGrafter"/>
</dbReference>
<feature type="region of interest" description="Disordered" evidence="11">
    <location>
        <begin position="1"/>
        <end position="32"/>
    </location>
</feature>
<keyword evidence="6 10" id="KW-0812">Transmembrane</keyword>